<organism evidence="1 2">
    <name type="scientific">Fimbriiglobus ruber</name>
    <dbReference type="NCBI Taxonomy" id="1908690"/>
    <lineage>
        <taxon>Bacteria</taxon>
        <taxon>Pseudomonadati</taxon>
        <taxon>Planctomycetota</taxon>
        <taxon>Planctomycetia</taxon>
        <taxon>Gemmatales</taxon>
        <taxon>Gemmataceae</taxon>
        <taxon>Fimbriiglobus</taxon>
    </lineage>
</organism>
<proteinExistence type="predicted"/>
<gene>
    <name evidence="1" type="ORF">FRUB_02123</name>
</gene>
<comment type="caution">
    <text evidence="1">The sequence shown here is derived from an EMBL/GenBank/DDBJ whole genome shotgun (WGS) entry which is preliminary data.</text>
</comment>
<protein>
    <submittedName>
        <fullName evidence="1">Uncharacterized protein</fullName>
    </submittedName>
</protein>
<keyword evidence="2" id="KW-1185">Reference proteome</keyword>
<name>A0A225DWM0_9BACT</name>
<reference evidence="2" key="1">
    <citation type="submission" date="2017-06" db="EMBL/GenBank/DDBJ databases">
        <title>Genome analysis of Fimbriiglobus ruber SP5, the first member of the order Planctomycetales with confirmed chitinolytic capability.</title>
        <authorList>
            <person name="Ravin N.V."/>
            <person name="Rakitin A.L."/>
            <person name="Ivanova A.A."/>
            <person name="Beletsky A.V."/>
            <person name="Kulichevskaya I.S."/>
            <person name="Mardanov A.V."/>
            <person name="Dedysh S.N."/>
        </authorList>
    </citation>
    <scope>NUCLEOTIDE SEQUENCE [LARGE SCALE GENOMIC DNA]</scope>
    <source>
        <strain evidence="2">SP5</strain>
    </source>
</reference>
<dbReference type="EMBL" id="NIDE01000002">
    <property type="protein sequence ID" value="OWK45792.1"/>
    <property type="molecule type" value="Genomic_DNA"/>
</dbReference>
<sequence>MSPFGYDRLDLPPDLKLLQEETYKRLTALANKAPGYATKDEWKYLNDLQLSQRGLTERYHEQLIKDATDDRIEKALNDPLTASEVRGRRSSCCPDCGALTKPKSA</sequence>
<evidence type="ECO:0000313" key="1">
    <source>
        <dbReference type="EMBL" id="OWK45792.1"/>
    </source>
</evidence>
<dbReference type="Proteomes" id="UP000214646">
    <property type="component" value="Unassembled WGS sequence"/>
</dbReference>
<dbReference type="AlphaFoldDB" id="A0A225DWM0"/>
<evidence type="ECO:0000313" key="2">
    <source>
        <dbReference type="Proteomes" id="UP000214646"/>
    </source>
</evidence>
<accession>A0A225DWM0</accession>